<dbReference type="InterPro" id="IPR017871">
    <property type="entry name" value="ABC_transporter-like_CS"/>
</dbReference>
<dbReference type="PANTHER" id="PTHR42711">
    <property type="entry name" value="ABC TRANSPORTER ATP-BINDING PROTEIN"/>
    <property type="match status" value="1"/>
</dbReference>
<comment type="caution">
    <text evidence="7">The sequence shown here is derived from an EMBL/GenBank/DDBJ whole genome shotgun (WGS) entry which is preliminary data.</text>
</comment>
<evidence type="ECO:0000256" key="1">
    <source>
        <dbReference type="ARBA" id="ARBA00004202"/>
    </source>
</evidence>
<evidence type="ECO:0000256" key="3">
    <source>
        <dbReference type="ARBA" id="ARBA00022741"/>
    </source>
</evidence>
<dbReference type="PANTHER" id="PTHR42711:SF4">
    <property type="entry name" value="ABC TRANSPORTER RELATED"/>
    <property type="match status" value="1"/>
</dbReference>
<keyword evidence="3" id="KW-0547">Nucleotide-binding</keyword>
<dbReference type="SMART" id="SM00382">
    <property type="entry name" value="AAA"/>
    <property type="match status" value="1"/>
</dbReference>
<keyword evidence="8" id="KW-1185">Reference proteome</keyword>
<organism evidence="7 8">
    <name type="scientific">Kitasatospora cystarginea</name>
    <dbReference type="NCBI Taxonomy" id="58350"/>
    <lineage>
        <taxon>Bacteria</taxon>
        <taxon>Bacillati</taxon>
        <taxon>Actinomycetota</taxon>
        <taxon>Actinomycetes</taxon>
        <taxon>Kitasatosporales</taxon>
        <taxon>Streptomycetaceae</taxon>
        <taxon>Kitasatospora</taxon>
    </lineage>
</organism>
<feature type="domain" description="ABC transporter" evidence="6">
    <location>
        <begin position="24"/>
        <end position="259"/>
    </location>
</feature>
<dbReference type="Pfam" id="PF00005">
    <property type="entry name" value="ABC_tran"/>
    <property type="match status" value="1"/>
</dbReference>
<evidence type="ECO:0000259" key="6">
    <source>
        <dbReference type="PROSITE" id="PS50893"/>
    </source>
</evidence>
<dbReference type="PROSITE" id="PS50893">
    <property type="entry name" value="ABC_TRANSPORTER_2"/>
    <property type="match status" value="1"/>
</dbReference>
<proteinExistence type="predicted"/>
<dbReference type="GO" id="GO:0005524">
    <property type="term" value="F:ATP binding"/>
    <property type="evidence" value="ECO:0007669"/>
    <property type="project" value="UniProtKB-KW"/>
</dbReference>
<protein>
    <submittedName>
        <fullName evidence="7">ATP-binding cassette domain-containing protein</fullName>
    </submittedName>
</protein>
<evidence type="ECO:0000313" key="7">
    <source>
        <dbReference type="EMBL" id="GAA2239496.1"/>
    </source>
</evidence>
<keyword evidence="2" id="KW-0813">Transport</keyword>
<evidence type="ECO:0000256" key="4">
    <source>
        <dbReference type="ARBA" id="ARBA00022840"/>
    </source>
</evidence>
<dbReference type="InterPro" id="IPR003439">
    <property type="entry name" value="ABC_transporter-like_ATP-bd"/>
</dbReference>
<dbReference type="SUPFAM" id="SSF52540">
    <property type="entry name" value="P-loop containing nucleoside triphosphate hydrolases"/>
    <property type="match status" value="1"/>
</dbReference>
<dbReference type="Proteomes" id="UP001500305">
    <property type="component" value="Unassembled WGS sequence"/>
</dbReference>
<name>A0ABN3DRN5_9ACTN</name>
<dbReference type="PROSITE" id="PS00211">
    <property type="entry name" value="ABC_TRANSPORTER_1"/>
    <property type="match status" value="1"/>
</dbReference>
<gene>
    <name evidence="7" type="ORF">GCM10010430_20950</name>
</gene>
<dbReference type="InterPro" id="IPR027417">
    <property type="entry name" value="P-loop_NTPase"/>
</dbReference>
<dbReference type="InterPro" id="IPR003593">
    <property type="entry name" value="AAA+_ATPase"/>
</dbReference>
<dbReference type="Gene3D" id="3.40.50.300">
    <property type="entry name" value="P-loop containing nucleotide triphosphate hydrolases"/>
    <property type="match status" value="1"/>
</dbReference>
<evidence type="ECO:0000313" key="8">
    <source>
        <dbReference type="Proteomes" id="UP001500305"/>
    </source>
</evidence>
<keyword evidence="5" id="KW-0046">Antibiotic resistance</keyword>
<evidence type="ECO:0000256" key="2">
    <source>
        <dbReference type="ARBA" id="ARBA00022448"/>
    </source>
</evidence>
<sequence length="347" mass="37982">MTPAAIEASGLGRSFTVAERDAGLRSAVGVLVRRRKQQVHALQDVGIRVEPGEIVGILGANGAGKTTLLKLLSGLLHPSAGSVRVLGHDPARREPAYLRRMALVMGNRYQLQWDLPAVDSFELNRAIYRIPRERFRQTRDELVELLDLGDLVRKPVRNLSLGERMKMELVGSLLHRPEMLFLDEPTLGLDVAMQRRIRTFVAEYNRTRSATVLLTSHYMADIEALCQRVVVVHCGRVLYDGDLSRLGERFAAHRDIEVTPTDPGVDLSGFGECRPASAGRLRVRVEAARVPEVTTRLLAGGGVTDLTVTRPAIEDVIEHIFTSDAVDLRVDGADPAGRGAPATAAAP</sequence>
<reference evidence="7 8" key="1">
    <citation type="journal article" date="2019" name="Int. J. Syst. Evol. Microbiol.">
        <title>The Global Catalogue of Microorganisms (GCM) 10K type strain sequencing project: providing services to taxonomists for standard genome sequencing and annotation.</title>
        <authorList>
            <consortium name="The Broad Institute Genomics Platform"/>
            <consortium name="The Broad Institute Genome Sequencing Center for Infectious Disease"/>
            <person name="Wu L."/>
            <person name="Ma J."/>
        </authorList>
    </citation>
    <scope>NUCLEOTIDE SEQUENCE [LARGE SCALE GENOMIC DNA]</scope>
    <source>
        <strain evidence="7 8">JCM 7356</strain>
    </source>
</reference>
<dbReference type="RefSeq" id="WP_344636009.1">
    <property type="nucleotide sequence ID" value="NZ_BAAATR010000007.1"/>
</dbReference>
<dbReference type="EMBL" id="BAAATR010000007">
    <property type="protein sequence ID" value="GAA2239496.1"/>
    <property type="molecule type" value="Genomic_DNA"/>
</dbReference>
<evidence type="ECO:0000256" key="5">
    <source>
        <dbReference type="ARBA" id="ARBA00023251"/>
    </source>
</evidence>
<keyword evidence="4 7" id="KW-0067">ATP-binding</keyword>
<accession>A0ABN3DRN5</accession>
<dbReference type="InterPro" id="IPR050763">
    <property type="entry name" value="ABC_transporter_ATP-binding"/>
</dbReference>
<comment type="subcellular location">
    <subcellularLocation>
        <location evidence="1">Cell membrane</location>
        <topology evidence="1">Peripheral membrane protein</topology>
    </subcellularLocation>
</comment>